<keyword evidence="2" id="KW-1185">Reference proteome</keyword>
<evidence type="ECO:0000313" key="1">
    <source>
        <dbReference type="EMBL" id="GME79405.1"/>
    </source>
</evidence>
<evidence type="ECO:0000313" key="2">
    <source>
        <dbReference type="Proteomes" id="UP001165064"/>
    </source>
</evidence>
<name>A0ACB5T1T3_AMBMO</name>
<sequence>MTITKNSNDPTFFSEKKQEKVQLKENLSVTESINEKSQYKSTWRGKLWESFDYPPEERWFIFKLDATLLFLGSAGVFLRYLDQQNLTNAFVSGMKEDLKMFGNELNYCTSVWTVGYCIGQIPCTLLMTKFKPHYVLAFIEIIWSIITFATSSITDLKSLYAARFFLGLFEAGHFPVVICKLLHIITWMVFLEEPVGDGFSSSMELYPCLWQ</sequence>
<proteinExistence type="predicted"/>
<organism evidence="1 2">
    <name type="scientific">Ambrosiozyma monospora</name>
    <name type="common">Yeast</name>
    <name type="synonym">Endomycopsis monosporus</name>
    <dbReference type="NCBI Taxonomy" id="43982"/>
    <lineage>
        <taxon>Eukaryota</taxon>
        <taxon>Fungi</taxon>
        <taxon>Dikarya</taxon>
        <taxon>Ascomycota</taxon>
        <taxon>Saccharomycotina</taxon>
        <taxon>Pichiomycetes</taxon>
        <taxon>Pichiales</taxon>
        <taxon>Pichiaceae</taxon>
        <taxon>Ambrosiozyma</taxon>
    </lineage>
</organism>
<dbReference type="EMBL" id="BSXS01002584">
    <property type="protein sequence ID" value="GME79405.1"/>
    <property type="molecule type" value="Genomic_DNA"/>
</dbReference>
<protein>
    <submittedName>
        <fullName evidence="1">Unnamed protein product</fullName>
    </submittedName>
</protein>
<accession>A0ACB5T1T3</accession>
<reference evidence="1" key="1">
    <citation type="submission" date="2023-04" db="EMBL/GenBank/DDBJ databases">
        <title>Ambrosiozyma monospora NBRC 10751.</title>
        <authorList>
            <person name="Ichikawa N."/>
            <person name="Sato H."/>
            <person name="Tonouchi N."/>
        </authorList>
    </citation>
    <scope>NUCLEOTIDE SEQUENCE</scope>
    <source>
        <strain evidence="1">NBRC 10751</strain>
    </source>
</reference>
<dbReference type="Proteomes" id="UP001165064">
    <property type="component" value="Unassembled WGS sequence"/>
</dbReference>
<gene>
    <name evidence="1" type="ORF">Amon02_000393300</name>
</gene>
<comment type="caution">
    <text evidence="1">The sequence shown here is derived from an EMBL/GenBank/DDBJ whole genome shotgun (WGS) entry which is preliminary data.</text>
</comment>